<name>A0AAN6N7N4_9PEZI</name>
<keyword evidence="2" id="KW-1185">Reference proteome</keyword>
<reference evidence="2" key="1">
    <citation type="journal article" date="2023" name="Mol. Phylogenet. Evol.">
        <title>Genome-scale phylogeny and comparative genomics of the fungal order Sordariales.</title>
        <authorList>
            <person name="Hensen N."/>
            <person name="Bonometti L."/>
            <person name="Westerberg I."/>
            <person name="Brannstrom I.O."/>
            <person name="Guillou S."/>
            <person name="Cros-Aarteil S."/>
            <person name="Calhoun S."/>
            <person name="Haridas S."/>
            <person name="Kuo A."/>
            <person name="Mondo S."/>
            <person name="Pangilinan J."/>
            <person name="Riley R."/>
            <person name="LaButti K."/>
            <person name="Andreopoulos B."/>
            <person name="Lipzen A."/>
            <person name="Chen C."/>
            <person name="Yan M."/>
            <person name="Daum C."/>
            <person name="Ng V."/>
            <person name="Clum A."/>
            <person name="Steindorff A."/>
            <person name="Ohm R.A."/>
            <person name="Martin F."/>
            <person name="Silar P."/>
            <person name="Natvig D.O."/>
            <person name="Lalanne C."/>
            <person name="Gautier V."/>
            <person name="Ament-Velasquez S.L."/>
            <person name="Kruys A."/>
            <person name="Hutchinson M.I."/>
            <person name="Powell A.J."/>
            <person name="Barry K."/>
            <person name="Miller A.N."/>
            <person name="Grigoriev I.V."/>
            <person name="Debuchy R."/>
            <person name="Gladieux P."/>
            <person name="Hiltunen Thoren M."/>
            <person name="Johannesson H."/>
        </authorList>
    </citation>
    <scope>NUCLEOTIDE SEQUENCE [LARGE SCALE GENOMIC DNA]</scope>
    <source>
        <strain evidence="2">CBS 340.73</strain>
    </source>
</reference>
<protein>
    <submittedName>
        <fullName evidence="1">Uncharacterized protein</fullName>
    </submittedName>
</protein>
<proteinExistence type="predicted"/>
<organism evidence="1 2">
    <name type="scientific">Diplogelasinospora grovesii</name>
    <dbReference type="NCBI Taxonomy" id="303347"/>
    <lineage>
        <taxon>Eukaryota</taxon>
        <taxon>Fungi</taxon>
        <taxon>Dikarya</taxon>
        <taxon>Ascomycota</taxon>
        <taxon>Pezizomycotina</taxon>
        <taxon>Sordariomycetes</taxon>
        <taxon>Sordariomycetidae</taxon>
        <taxon>Sordariales</taxon>
        <taxon>Diplogelasinosporaceae</taxon>
        <taxon>Diplogelasinospora</taxon>
    </lineage>
</organism>
<gene>
    <name evidence="1" type="ORF">QBC46DRAFT_342818</name>
</gene>
<dbReference type="EMBL" id="MU853815">
    <property type="protein sequence ID" value="KAK3939233.1"/>
    <property type="molecule type" value="Genomic_DNA"/>
</dbReference>
<accession>A0AAN6N7N4</accession>
<dbReference type="Proteomes" id="UP001303473">
    <property type="component" value="Unassembled WGS sequence"/>
</dbReference>
<evidence type="ECO:0000313" key="1">
    <source>
        <dbReference type="EMBL" id="KAK3939233.1"/>
    </source>
</evidence>
<dbReference type="AlphaFoldDB" id="A0AAN6N7N4"/>
<comment type="caution">
    <text evidence="1">The sequence shown here is derived from an EMBL/GenBank/DDBJ whole genome shotgun (WGS) entry which is preliminary data.</text>
</comment>
<evidence type="ECO:0000313" key="2">
    <source>
        <dbReference type="Proteomes" id="UP001303473"/>
    </source>
</evidence>
<sequence>MAPPDMSVPPPFTRNAFAFGASEEQTPRYAVPTEDMLTVGNSYGSVLEERADGILLIIPSLANLSMDMVDPILRIDTSALEPMDGVMAEPLHHYKGTSHPIITSAATELEDVMAESLPGSFRSVSDDNYGNPAPRKTKITRIVIKMSGDRKTGLTNRSEDDDRAVD</sequence>